<proteinExistence type="predicted"/>
<gene>
    <name evidence="1" type="ORF">COY37_06245</name>
</gene>
<organism evidence="1 2">
    <name type="scientific">Candidatus Aquicultor secundus</name>
    <dbReference type="NCBI Taxonomy" id="1973895"/>
    <lineage>
        <taxon>Bacteria</taxon>
        <taxon>Bacillati</taxon>
        <taxon>Actinomycetota</taxon>
        <taxon>Candidatus Aquicultoria</taxon>
        <taxon>Candidatus Aquicultorales</taxon>
        <taxon>Candidatus Aquicultoraceae</taxon>
        <taxon>Candidatus Aquicultor</taxon>
    </lineage>
</organism>
<dbReference type="Proteomes" id="UP000230956">
    <property type="component" value="Unassembled WGS sequence"/>
</dbReference>
<dbReference type="Gene3D" id="3.60.21.10">
    <property type="match status" value="1"/>
</dbReference>
<accession>A0A2M7T7M5</accession>
<reference evidence="2" key="1">
    <citation type="submission" date="2017-09" db="EMBL/GenBank/DDBJ databases">
        <title>Depth-based differentiation of microbial function through sediment-hosted aquifers and enrichment of novel symbionts in the deep terrestrial subsurface.</title>
        <authorList>
            <person name="Probst A.J."/>
            <person name="Ladd B."/>
            <person name="Jarett J.K."/>
            <person name="Geller-Mcgrath D.E."/>
            <person name="Sieber C.M.K."/>
            <person name="Emerson J.B."/>
            <person name="Anantharaman K."/>
            <person name="Thomas B.C."/>
            <person name="Malmstrom R."/>
            <person name="Stieglmeier M."/>
            <person name="Klingl A."/>
            <person name="Woyke T."/>
            <person name="Ryan C.M."/>
            <person name="Banfield J.F."/>
        </authorList>
    </citation>
    <scope>NUCLEOTIDE SEQUENCE [LARGE SCALE GENOMIC DNA]</scope>
</reference>
<dbReference type="RefSeq" id="WP_286976775.1">
    <property type="nucleotide sequence ID" value="NZ_PEXG01000042.1"/>
</dbReference>
<evidence type="ECO:0000313" key="1">
    <source>
        <dbReference type="EMBL" id="PIZ38400.1"/>
    </source>
</evidence>
<protein>
    <submittedName>
        <fullName evidence="1">Uncharacterized protein</fullName>
    </submittedName>
</protein>
<dbReference type="EMBL" id="PFNG01000150">
    <property type="protein sequence ID" value="PIZ38400.1"/>
    <property type="molecule type" value="Genomic_DNA"/>
</dbReference>
<dbReference type="SUPFAM" id="SSF56300">
    <property type="entry name" value="Metallo-dependent phosphatases"/>
    <property type="match status" value="1"/>
</dbReference>
<comment type="caution">
    <text evidence="1">The sequence shown here is derived from an EMBL/GenBank/DDBJ whole genome shotgun (WGS) entry which is preliminary data.</text>
</comment>
<name>A0A2M7T7M5_9ACTN</name>
<evidence type="ECO:0000313" key="2">
    <source>
        <dbReference type="Proteomes" id="UP000230956"/>
    </source>
</evidence>
<sequence>MKFPKMVVDVQGLFVCIKGVYMIMFRKHICIIGNHDLCVLEDIDTSDFSREAIATCVWSRERLDENHLAYLQELPTRAEPISGMAYVEFISPADGQVFEFNKDGVKYLINPGSVGCGFIVSKARFCAGRHPRYRQART</sequence>
<dbReference type="AlphaFoldDB" id="A0A2M7T7M5"/>
<dbReference type="InterPro" id="IPR029052">
    <property type="entry name" value="Metallo-depent_PP-like"/>
</dbReference>